<proteinExistence type="predicted"/>
<dbReference type="EMBL" id="CP001100">
    <property type="protein sequence ID" value="ACF13370.1"/>
    <property type="molecule type" value="Genomic_DNA"/>
</dbReference>
<dbReference type="Gene3D" id="3.30.2020.10">
    <property type="entry name" value="NE0471-like N-terminal domain"/>
    <property type="match status" value="1"/>
</dbReference>
<dbReference type="InterPro" id="IPR036782">
    <property type="entry name" value="NE0471-like_N"/>
</dbReference>
<reference evidence="1 2" key="1">
    <citation type="submission" date="2008-06" db="EMBL/GenBank/DDBJ databases">
        <title>Complete sequence of Chloroherpeton thalassium ATCC 35110.</title>
        <authorList>
            <consortium name="US DOE Joint Genome Institute"/>
            <person name="Lucas S."/>
            <person name="Copeland A."/>
            <person name="Lapidus A."/>
            <person name="Glavina del Rio T."/>
            <person name="Dalin E."/>
            <person name="Tice H."/>
            <person name="Bruce D."/>
            <person name="Goodwin L."/>
            <person name="Pitluck S."/>
            <person name="Schmutz J."/>
            <person name="Larimer F."/>
            <person name="Land M."/>
            <person name="Hauser L."/>
            <person name="Kyrpides N."/>
            <person name="Mikhailova N."/>
            <person name="Liu Z."/>
            <person name="Li T."/>
            <person name="Zhao F."/>
            <person name="Overmann J."/>
            <person name="Bryant D.A."/>
            <person name="Richardson P."/>
        </authorList>
    </citation>
    <scope>NUCLEOTIDE SEQUENCE [LARGE SCALE GENOMIC DNA]</scope>
    <source>
        <strain evidence="2">ATCC 35110 / GB-78</strain>
    </source>
</reference>
<gene>
    <name evidence="1" type="ordered locus">Ctha_0905</name>
</gene>
<name>B3QX96_CHLT3</name>
<protein>
    <recommendedName>
        <fullName evidence="3">DUF2442 domain-containing protein</fullName>
    </recommendedName>
</protein>
<accession>B3QX96</accession>
<evidence type="ECO:0000313" key="2">
    <source>
        <dbReference type="Proteomes" id="UP000001208"/>
    </source>
</evidence>
<dbReference type="KEGG" id="cts:Ctha_0905"/>
<dbReference type="HOGENOM" id="CLU_153045_4_1_10"/>
<dbReference type="SUPFAM" id="SSF143880">
    <property type="entry name" value="NE0471 N-terminal domain-like"/>
    <property type="match status" value="1"/>
</dbReference>
<dbReference type="STRING" id="517418.Ctha_0905"/>
<keyword evidence="2" id="KW-1185">Reference proteome</keyword>
<dbReference type="eggNOG" id="ENOG5030IU4">
    <property type="taxonomic scope" value="Bacteria"/>
</dbReference>
<evidence type="ECO:0008006" key="3">
    <source>
        <dbReference type="Google" id="ProtNLM"/>
    </source>
</evidence>
<dbReference type="AlphaFoldDB" id="B3QX96"/>
<evidence type="ECO:0000313" key="1">
    <source>
        <dbReference type="EMBL" id="ACF13370.1"/>
    </source>
</evidence>
<sequence>MNPRIKQVIPRDDYKLLLFFTNGEKGVYDCLHLLDFGVFKELQDKNYFKLAKALHGTVVWPHEQDICPDTLYLDSVKENA</sequence>
<dbReference type="Pfam" id="PF10387">
    <property type="entry name" value="DUF2442"/>
    <property type="match status" value="1"/>
</dbReference>
<dbReference type="RefSeq" id="WP_012499454.1">
    <property type="nucleotide sequence ID" value="NC_011026.1"/>
</dbReference>
<dbReference type="InterPro" id="IPR018841">
    <property type="entry name" value="DUF2442"/>
</dbReference>
<dbReference type="Proteomes" id="UP000001208">
    <property type="component" value="Chromosome"/>
</dbReference>
<dbReference type="OrthoDB" id="9803723at2"/>
<organism evidence="1 2">
    <name type="scientific">Chloroherpeton thalassium (strain ATCC 35110 / GB-78)</name>
    <dbReference type="NCBI Taxonomy" id="517418"/>
    <lineage>
        <taxon>Bacteria</taxon>
        <taxon>Pseudomonadati</taxon>
        <taxon>Chlorobiota</taxon>
        <taxon>Chlorobiia</taxon>
        <taxon>Chlorobiales</taxon>
        <taxon>Chloroherpetonaceae</taxon>
        <taxon>Chloroherpeton</taxon>
    </lineage>
</organism>